<reference evidence="3" key="1">
    <citation type="submission" date="2023-07" db="EMBL/GenBank/DDBJ databases">
        <authorList>
            <consortium name="AG Swart"/>
            <person name="Singh M."/>
            <person name="Singh A."/>
            <person name="Seah K."/>
            <person name="Emmerich C."/>
        </authorList>
    </citation>
    <scope>NUCLEOTIDE SEQUENCE</scope>
    <source>
        <strain evidence="3">DP1</strain>
    </source>
</reference>
<gene>
    <name evidence="3" type="ORF">ECRASSUSDP1_LOCUS23181</name>
</gene>
<sequence length="183" mass="20907">MKYLAIVALAVMFTCAWARTDHVYSWDDHKDSKTLYTALKDEPDLIFILFWYNKDDSNEDLKKANDKLKADLQKDVLEKHKNDGIQYSEIDLKAEGKADAYKTILEDIMQIKVDKLDKGPIISVVHDGEGAWITGPATAKEVEESVDIFIHEDEDKRVGQPNPIYGSDKARTSTGGYRINRRR</sequence>
<dbReference type="Proteomes" id="UP001295684">
    <property type="component" value="Unassembled WGS sequence"/>
</dbReference>
<feature type="signal peptide" evidence="2">
    <location>
        <begin position="1"/>
        <end position="18"/>
    </location>
</feature>
<feature type="chain" id="PRO_5042167596" evidence="2">
    <location>
        <begin position="19"/>
        <end position="183"/>
    </location>
</feature>
<accession>A0AAD1XZH5</accession>
<proteinExistence type="predicted"/>
<evidence type="ECO:0000256" key="2">
    <source>
        <dbReference type="SAM" id="SignalP"/>
    </source>
</evidence>
<dbReference type="EMBL" id="CAMPGE010023834">
    <property type="protein sequence ID" value="CAI2381723.1"/>
    <property type="molecule type" value="Genomic_DNA"/>
</dbReference>
<name>A0AAD1XZH5_EUPCR</name>
<evidence type="ECO:0000313" key="3">
    <source>
        <dbReference type="EMBL" id="CAI2381723.1"/>
    </source>
</evidence>
<comment type="caution">
    <text evidence="3">The sequence shown here is derived from an EMBL/GenBank/DDBJ whole genome shotgun (WGS) entry which is preliminary data.</text>
</comment>
<keyword evidence="2" id="KW-0732">Signal</keyword>
<feature type="region of interest" description="Disordered" evidence="1">
    <location>
        <begin position="157"/>
        <end position="183"/>
    </location>
</feature>
<protein>
    <submittedName>
        <fullName evidence="3">Uncharacterized protein</fullName>
    </submittedName>
</protein>
<evidence type="ECO:0000313" key="4">
    <source>
        <dbReference type="Proteomes" id="UP001295684"/>
    </source>
</evidence>
<evidence type="ECO:0000256" key="1">
    <source>
        <dbReference type="SAM" id="MobiDB-lite"/>
    </source>
</evidence>
<dbReference type="AlphaFoldDB" id="A0AAD1XZH5"/>
<keyword evidence="4" id="KW-1185">Reference proteome</keyword>
<organism evidence="3 4">
    <name type="scientific">Euplotes crassus</name>
    <dbReference type="NCBI Taxonomy" id="5936"/>
    <lineage>
        <taxon>Eukaryota</taxon>
        <taxon>Sar</taxon>
        <taxon>Alveolata</taxon>
        <taxon>Ciliophora</taxon>
        <taxon>Intramacronucleata</taxon>
        <taxon>Spirotrichea</taxon>
        <taxon>Hypotrichia</taxon>
        <taxon>Euplotida</taxon>
        <taxon>Euplotidae</taxon>
        <taxon>Moneuplotes</taxon>
    </lineage>
</organism>